<evidence type="ECO:0000259" key="3">
    <source>
        <dbReference type="PROSITE" id="PS50003"/>
    </source>
</evidence>
<feature type="transmembrane region" description="Helical" evidence="2">
    <location>
        <begin position="57"/>
        <end position="81"/>
    </location>
</feature>
<dbReference type="OrthoDB" id="41457at2759"/>
<accession>A0A1E7FXA5</accession>
<dbReference type="SMART" id="SM00233">
    <property type="entry name" value="PH"/>
    <property type="match status" value="1"/>
</dbReference>
<name>A0A1E7FXA5_9STRA</name>
<gene>
    <name evidence="4" type="ORF">FRACYDRAFT_267384</name>
</gene>
<dbReference type="InParanoid" id="A0A1E7FXA5"/>
<evidence type="ECO:0000256" key="1">
    <source>
        <dbReference type="SAM" id="MobiDB-lite"/>
    </source>
</evidence>
<dbReference type="InterPro" id="IPR011993">
    <property type="entry name" value="PH-like_dom_sf"/>
</dbReference>
<organism evidence="4 5">
    <name type="scientific">Fragilariopsis cylindrus CCMP1102</name>
    <dbReference type="NCBI Taxonomy" id="635003"/>
    <lineage>
        <taxon>Eukaryota</taxon>
        <taxon>Sar</taxon>
        <taxon>Stramenopiles</taxon>
        <taxon>Ochrophyta</taxon>
        <taxon>Bacillariophyta</taxon>
        <taxon>Bacillariophyceae</taxon>
        <taxon>Bacillariophycidae</taxon>
        <taxon>Bacillariales</taxon>
        <taxon>Bacillariaceae</taxon>
        <taxon>Fragilariopsis</taxon>
    </lineage>
</organism>
<keyword evidence="2" id="KW-0812">Transmembrane</keyword>
<protein>
    <recommendedName>
        <fullName evidence="3">PH domain-containing protein</fullName>
    </recommendedName>
</protein>
<evidence type="ECO:0000256" key="2">
    <source>
        <dbReference type="SAM" id="Phobius"/>
    </source>
</evidence>
<feature type="compositionally biased region" description="Low complexity" evidence="1">
    <location>
        <begin position="7"/>
        <end position="23"/>
    </location>
</feature>
<reference evidence="4 5" key="1">
    <citation type="submission" date="2016-09" db="EMBL/GenBank/DDBJ databases">
        <title>Extensive genetic diversity and differential bi-allelic expression allows diatom success in the polar Southern Ocean.</title>
        <authorList>
            <consortium name="DOE Joint Genome Institute"/>
            <person name="Mock T."/>
            <person name="Otillar R.P."/>
            <person name="Strauss J."/>
            <person name="Dupont C."/>
            <person name="Frickenhaus S."/>
            <person name="Maumus F."/>
            <person name="Mcmullan M."/>
            <person name="Sanges R."/>
            <person name="Schmutz J."/>
            <person name="Toseland A."/>
            <person name="Valas R."/>
            <person name="Veluchamy A."/>
            <person name="Ward B.J."/>
            <person name="Allen A."/>
            <person name="Barry K."/>
            <person name="Falciatore A."/>
            <person name="Ferrante M."/>
            <person name="Fortunato A.E."/>
            <person name="Gloeckner G."/>
            <person name="Gruber A."/>
            <person name="Hipkin R."/>
            <person name="Janech M."/>
            <person name="Kroth P."/>
            <person name="Leese F."/>
            <person name="Lindquist E."/>
            <person name="Lyon B.R."/>
            <person name="Martin J."/>
            <person name="Mayer C."/>
            <person name="Parker M."/>
            <person name="Quesneville H."/>
            <person name="Raymond J."/>
            <person name="Uhlig C."/>
            <person name="Valentin K.U."/>
            <person name="Worden A.Z."/>
            <person name="Armbrust E.V."/>
            <person name="Bowler C."/>
            <person name="Green B."/>
            <person name="Moulton V."/>
            <person name="Van Oosterhout C."/>
            <person name="Grigoriev I."/>
        </authorList>
    </citation>
    <scope>NUCLEOTIDE SEQUENCE [LARGE SCALE GENOMIC DNA]</scope>
    <source>
        <strain evidence="4 5">CCMP1102</strain>
    </source>
</reference>
<dbReference type="EMBL" id="KV784353">
    <property type="protein sequence ID" value="OEU22788.1"/>
    <property type="molecule type" value="Genomic_DNA"/>
</dbReference>
<feature type="domain" description="PH" evidence="3">
    <location>
        <begin position="63"/>
        <end position="176"/>
    </location>
</feature>
<evidence type="ECO:0000313" key="4">
    <source>
        <dbReference type="EMBL" id="OEU22788.1"/>
    </source>
</evidence>
<proteinExistence type="predicted"/>
<dbReference type="AlphaFoldDB" id="A0A1E7FXA5"/>
<dbReference type="InterPro" id="IPR001849">
    <property type="entry name" value="PH_domain"/>
</dbReference>
<dbReference type="SUPFAM" id="SSF50729">
    <property type="entry name" value="PH domain-like"/>
    <property type="match status" value="1"/>
</dbReference>
<keyword evidence="2" id="KW-0472">Membrane</keyword>
<dbReference type="Gene3D" id="2.30.29.30">
    <property type="entry name" value="Pleckstrin-homology domain (PH domain)/Phosphotyrosine-binding domain (PTB)"/>
    <property type="match status" value="1"/>
</dbReference>
<dbReference type="Pfam" id="PF00169">
    <property type="entry name" value="PH"/>
    <property type="match status" value="1"/>
</dbReference>
<keyword evidence="5" id="KW-1185">Reference proteome</keyword>
<keyword evidence="2" id="KW-1133">Transmembrane helix</keyword>
<dbReference type="Proteomes" id="UP000095751">
    <property type="component" value="Unassembled WGS sequence"/>
</dbReference>
<evidence type="ECO:0000313" key="5">
    <source>
        <dbReference type="Proteomes" id="UP000095751"/>
    </source>
</evidence>
<dbReference type="PROSITE" id="PS50003">
    <property type="entry name" value="PH_DOMAIN"/>
    <property type="match status" value="1"/>
</dbReference>
<dbReference type="KEGG" id="fcy:FRACYDRAFT_267384"/>
<feature type="region of interest" description="Disordered" evidence="1">
    <location>
        <begin position="1"/>
        <end position="27"/>
    </location>
</feature>
<sequence length="245" mass="27991">MSDIRQRSTSSSRQQQQQQRSSSNMHDISEGAGLEAKSLIDSTPQQHGVVLKLHIPLFYSILPLFIQQFIMKWFSSLFGLIPSWKERYLILCGSYLYKYQDRSSSVPKGSPFDIETINTDIIHIHNDILSDVQIGDLPTGYTSIFVVSTLRRKHYYAVSNNEEAMIWVRSINDARQEAITMNMGHATNVPYPSSWKYFNTLGKSLLKSKIRIKNRMEQSQLNEMEMTGFSFGSNQGGPLPRGYHG</sequence>